<dbReference type="Pfam" id="PF00512">
    <property type="entry name" value="HisKA"/>
    <property type="match status" value="1"/>
</dbReference>
<dbReference type="SUPFAM" id="SSF63829">
    <property type="entry name" value="Calcium-dependent phosphotriesterase"/>
    <property type="match status" value="1"/>
</dbReference>
<accession>A0AA48H5D7</accession>
<dbReference type="PANTHER" id="PTHR43547">
    <property type="entry name" value="TWO-COMPONENT HISTIDINE KINASE"/>
    <property type="match status" value="1"/>
</dbReference>
<dbReference type="Gene3D" id="2.60.40.10">
    <property type="entry name" value="Immunoglobulins"/>
    <property type="match status" value="1"/>
</dbReference>
<dbReference type="SMART" id="SM00388">
    <property type="entry name" value="HisKA"/>
    <property type="match status" value="1"/>
</dbReference>
<dbReference type="EC" id="2.7.13.3" evidence="2"/>
<evidence type="ECO:0000256" key="4">
    <source>
        <dbReference type="SAM" id="Coils"/>
    </source>
</evidence>
<proteinExistence type="predicted"/>
<dbReference type="AlphaFoldDB" id="A0AA48H5D7"/>
<dbReference type="InterPro" id="IPR003661">
    <property type="entry name" value="HisK_dim/P_dom"/>
</dbReference>
<dbReference type="CDD" id="cd00082">
    <property type="entry name" value="HisKA"/>
    <property type="match status" value="1"/>
</dbReference>
<sequence length="1017" mass="109719">MRLRLLLLVMGLVLDWGWAASPRPVPPGRTPFQVYGPKDGLTSLNAVALAQDHEGFLWVGTLSGLYQFDGVRFRCFGLREGLPAASIAALLVGRDGTLWVGTRRKGLARRSGDGFEYLGPGQGLPRTGFKGIAQGGDGGIWVATSEGLFHSPDGRTFAPVPSWPGGPALAVAAAAESGLVWASGCQEIHALSLGGLRVSYGRGAGFKATDLLALAVDRSGNLWVRTTQALSFLSPRSSRFRNPAWPLPPARNPSLHVGPSGEVLVNSDEGIHLLRGDGSRGVERVIKADSPYCSLVDQEGSTWIGSRHLSRALGGGTFEVYASRDGLPCDLMWGIHRSGDGALWVATQKGVSRATARGWDLLPGTRGKDTRCLSTGPDGALWIGQREGPPLRLDPATRKLEAFGPGSGFRGKGVNDILADRRGGLWLTQQEGGLCRAFRSGRSWRFEEVQVPRGTPNENMFGIVQDSAGRVWVAGEYGLAVFDGAAWRRYTLADGLRDDALYQLAALPDGRIAVAYREALGASLLRITGGRLEVDRHLDKGTGLAGDHVYLLGVDSRERLWLGTGTGASVLDGDHLDSFTTGNGLAGDDCDALSFLGEADGSVWIGSNTGLSHFRTPTSVPALPPPRSLIRELFASGNPVAFDPSSRLTLPRDQNTLDFQVSALTFLNAANAEHEVRLLGLEKEWQPLQGRSARYPSLPPGAYTFMVRSRRPWGDWGPPAALVFQVLPAWWERPGVRALAWALATGLVAGVLALRFRLLKRRNAALQEKVDEATAEIRSKAETLERANLRLSQSNEDKTHMLGIVAHDLRNPLHTIQLHAEMLAGETDVKELEEGSAAIQRISLQLQEMIQHLLDLSHLEAGGMGLQMEWVEPLPLVESVFHMYAPKAAAKGIRFEIEPGAGLPPLRADPFYLREVLDNLVSNAVKFTPPGPPVRRVRAVLAPGVIEIRDEGPGFNDEDLGKVFGRYTRLSARPTAGESSTGLGLSIVKAIVEAMAGEIELESAPGQGSTFRLRWKI</sequence>
<dbReference type="InterPro" id="IPR015943">
    <property type="entry name" value="WD40/YVTN_repeat-like_dom_sf"/>
</dbReference>
<dbReference type="InterPro" id="IPR005467">
    <property type="entry name" value="His_kinase_dom"/>
</dbReference>
<dbReference type="PANTHER" id="PTHR43547:SF2">
    <property type="entry name" value="HYBRID SIGNAL TRANSDUCTION HISTIDINE KINASE C"/>
    <property type="match status" value="1"/>
</dbReference>
<evidence type="ECO:0000313" key="6">
    <source>
        <dbReference type="EMBL" id="BDU72168.1"/>
    </source>
</evidence>
<feature type="coiled-coil region" evidence="4">
    <location>
        <begin position="756"/>
        <end position="790"/>
    </location>
</feature>
<dbReference type="InterPro" id="IPR036890">
    <property type="entry name" value="HATPase_C_sf"/>
</dbReference>
<dbReference type="Pfam" id="PF07494">
    <property type="entry name" value="Reg_prop"/>
    <property type="match status" value="1"/>
</dbReference>
<dbReference type="Pfam" id="PF02518">
    <property type="entry name" value="HATPase_c"/>
    <property type="match status" value="1"/>
</dbReference>
<dbReference type="GO" id="GO:0000155">
    <property type="term" value="F:phosphorelay sensor kinase activity"/>
    <property type="evidence" value="ECO:0007669"/>
    <property type="project" value="InterPro"/>
</dbReference>
<dbReference type="SUPFAM" id="SSF55874">
    <property type="entry name" value="ATPase domain of HSP90 chaperone/DNA topoisomerase II/histidine kinase"/>
    <property type="match status" value="1"/>
</dbReference>
<name>A0AA48H5D7_9BACT</name>
<organism evidence="6 7">
    <name type="scientific">Mesoterricola silvestris</name>
    <dbReference type="NCBI Taxonomy" id="2927979"/>
    <lineage>
        <taxon>Bacteria</taxon>
        <taxon>Pseudomonadati</taxon>
        <taxon>Acidobacteriota</taxon>
        <taxon>Holophagae</taxon>
        <taxon>Holophagales</taxon>
        <taxon>Holophagaceae</taxon>
        <taxon>Mesoterricola</taxon>
    </lineage>
</organism>
<evidence type="ECO:0000256" key="3">
    <source>
        <dbReference type="ARBA" id="ARBA00022553"/>
    </source>
</evidence>
<dbReference type="SMART" id="SM00387">
    <property type="entry name" value="HATPase_c"/>
    <property type="match status" value="1"/>
</dbReference>
<dbReference type="SUPFAM" id="SSF47384">
    <property type="entry name" value="Homodimeric domain of signal transducing histidine kinase"/>
    <property type="match status" value="1"/>
</dbReference>
<keyword evidence="3" id="KW-0597">Phosphoprotein</keyword>
<dbReference type="Pfam" id="PF07495">
    <property type="entry name" value="Y_Y_Y"/>
    <property type="match status" value="1"/>
</dbReference>
<evidence type="ECO:0000259" key="5">
    <source>
        <dbReference type="PROSITE" id="PS50109"/>
    </source>
</evidence>
<feature type="domain" description="Histidine kinase" evidence="5">
    <location>
        <begin position="804"/>
        <end position="1017"/>
    </location>
</feature>
<keyword evidence="4" id="KW-0175">Coiled coil</keyword>
<dbReference type="RefSeq" id="WP_316415075.1">
    <property type="nucleotide sequence ID" value="NZ_AP027080.1"/>
</dbReference>
<gene>
    <name evidence="6" type="ORF">METEAL_13420</name>
</gene>
<evidence type="ECO:0000256" key="1">
    <source>
        <dbReference type="ARBA" id="ARBA00000085"/>
    </source>
</evidence>
<dbReference type="KEGG" id="msil:METEAL_13420"/>
<dbReference type="SUPFAM" id="SSF110296">
    <property type="entry name" value="Oligoxyloglucan reducing end-specific cellobiohydrolase"/>
    <property type="match status" value="1"/>
</dbReference>
<keyword evidence="7" id="KW-1185">Reference proteome</keyword>
<dbReference type="PRINTS" id="PR00344">
    <property type="entry name" value="BCTRLSENSOR"/>
</dbReference>
<dbReference type="InterPro" id="IPR011110">
    <property type="entry name" value="Reg_prop"/>
</dbReference>
<dbReference type="InterPro" id="IPR036097">
    <property type="entry name" value="HisK_dim/P_sf"/>
</dbReference>
<dbReference type="PROSITE" id="PS50109">
    <property type="entry name" value="HIS_KIN"/>
    <property type="match status" value="1"/>
</dbReference>
<dbReference type="Gene3D" id="1.10.287.130">
    <property type="match status" value="1"/>
</dbReference>
<reference evidence="7" key="1">
    <citation type="journal article" date="2023" name="Int. J. Syst. Evol. Microbiol.">
        <title>Mesoterricola silvestris gen. nov., sp. nov., Mesoterricola sediminis sp. nov., Geothrix oryzae sp. nov., Geothrix edaphica sp. nov., Geothrix rubra sp. nov., and Geothrix limicola sp. nov., six novel members of Acidobacteriota isolated from soils.</title>
        <authorList>
            <person name="Itoh H."/>
            <person name="Sugisawa Y."/>
            <person name="Mise K."/>
            <person name="Xu Z."/>
            <person name="Kuniyasu M."/>
            <person name="Ushijima N."/>
            <person name="Kawano K."/>
            <person name="Kobayashi E."/>
            <person name="Shiratori Y."/>
            <person name="Masuda Y."/>
            <person name="Senoo K."/>
        </authorList>
    </citation>
    <scope>NUCLEOTIDE SEQUENCE [LARGE SCALE GENOMIC DNA]</scope>
    <source>
        <strain evidence="7">W79</strain>
    </source>
</reference>
<dbReference type="EMBL" id="AP027080">
    <property type="protein sequence ID" value="BDU72168.1"/>
    <property type="molecule type" value="Genomic_DNA"/>
</dbReference>
<dbReference type="Proteomes" id="UP001238179">
    <property type="component" value="Chromosome"/>
</dbReference>
<dbReference type="Gene3D" id="2.130.10.10">
    <property type="entry name" value="YVTN repeat-like/Quinoprotein amine dehydrogenase"/>
    <property type="match status" value="4"/>
</dbReference>
<dbReference type="InterPro" id="IPR003594">
    <property type="entry name" value="HATPase_dom"/>
</dbReference>
<dbReference type="InterPro" id="IPR004358">
    <property type="entry name" value="Sig_transdc_His_kin-like_C"/>
</dbReference>
<comment type="catalytic activity">
    <reaction evidence="1">
        <text>ATP + protein L-histidine = ADP + protein N-phospho-L-histidine.</text>
        <dbReference type="EC" id="2.7.13.3"/>
    </reaction>
</comment>
<protein>
    <recommendedName>
        <fullName evidence="2">histidine kinase</fullName>
        <ecNumber evidence="2">2.7.13.3</ecNumber>
    </recommendedName>
</protein>
<dbReference type="InterPro" id="IPR013783">
    <property type="entry name" value="Ig-like_fold"/>
</dbReference>
<evidence type="ECO:0000313" key="7">
    <source>
        <dbReference type="Proteomes" id="UP001238179"/>
    </source>
</evidence>
<dbReference type="InterPro" id="IPR011123">
    <property type="entry name" value="Y_Y_Y"/>
</dbReference>
<dbReference type="Gene3D" id="3.30.565.10">
    <property type="entry name" value="Histidine kinase-like ATPase, C-terminal domain"/>
    <property type="match status" value="1"/>
</dbReference>
<evidence type="ECO:0000256" key="2">
    <source>
        <dbReference type="ARBA" id="ARBA00012438"/>
    </source>
</evidence>